<dbReference type="GO" id="GO:0008999">
    <property type="term" value="F:protein-N-terminal-alanine acetyltransferase activity"/>
    <property type="evidence" value="ECO:0007669"/>
    <property type="project" value="TreeGrafter"/>
</dbReference>
<protein>
    <submittedName>
        <fullName evidence="5">GNAT family protein</fullName>
    </submittedName>
</protein>
<gene>
    <name evidence="5" type="ORF">OQ287_09345</name>
</gene>
<dbReference type="GO" id="GO:0005737">
    <property type="term" value="C:cytoplasm"/>
    <property type="evidence" value="ECO:0007669"/>
    <property type="project" value="TreeGrafter"/>
</dbReference>
<dbReference type="PROSITE" id="PS51186">
    <property type="entry name" value="GNAT"/>
    <property type="match status" value="1"/>
</dbReference>
<comment type="similarity">
    <text evidence="3">Belongs to the acetyltransferase family. RimJ subfamily.</text>
</comment>
<evidence type="ECO:0000256" key="2">
    <source>
        <dbReference type="ARBA" id="ARBA00023315"/>
    </source>
</evidence>
<dbReference type="InterPro" id="IPR051531">
    <property type="entry name" value="N-acetyltransferase"/>
</dbReference>
<evidence type="ECO:0000259" key="4">
    <source>
        <dbReference type="PROSITE" id="PS51186"/>
    </source>
</evidence>
<dbReference type="Pfam" id="PF13302">
    <property type="entry name" value="Acetyltransf_3"/>
    <property type="match status" value="1"/>
</dbReference>
<dbReference type="InterPro" id="IPR000182">
    <property type="entry name" value="GNAT_dom"/>
</dbReference>
<keyword evidence="1" id="KW-0808">Transferase</keyword>
<evidence type="ECO:0000313" key="5">
    <source>
        <dbReference type="EMBL" id="MCX2524446.1"/>
    </source>
</evidence>
<dbReference type="Gene3D" id="3.40.630.30">
    <property type="match status" value="1"/>
</dbReference>
<evidence type="ECO:0000313" key="6">
    <source>
        <dbReference type="Proteomes" id="UP001165678"/>
    </source>
</evidence>
<keyword evidence="2" id="KW-0012">Acyltransferase</keyword>
<dbReference type="EMBL" id="JAPIVE010000002">
    <property type="protein sequence ID" value="MCX2524446.1"/>
    <property type="molecule type" value="Genomic_DNA"/>
</dbReference>
<sequence>MTVEIFHPGPAHASAFLAAVRRSEALLAGWVSPPSTREQYVEYLRRYGSDAHCSYLARAGDGSLVGCINVNHMVHGALQSAYLGYYAFSPNQGRGLMKAALGAVISRAFETHRLHRLEANIQPANARSVGLVTALGFRLEGYSPRYLYIDGQWRDHERYAITAEEWSAPGASIPAV</sequence>
<dbReference type="RefSeq" id="WP_265896271.1">
    <property type="nucleotide sequence ID" value="NZ_JAPIVE010000002.1"/>
</dbReference>
<keyword evidence="6" id="KW-1185">Reference proteome</keyword>
<reference evidence="5" key="1">
    <citation type="submission" date="2022-11" db="EMBL/GenBank/DDBJ databases">
        <title>Larsenimonas rhizosphaerae sp. nov., isolated from a tidal mudflat.</title>
        <authorList>
            <person name="Lee S.D."/>
            <person name="Kim I.S."/>
        </authorList>
    </citation>
    <scope>NUCLEOTIDE SEQUENCE</scope>
    <source>
        <strain evidence="5">GH2-1</strain>
    </source>
</reference>
<dbReference type="InterPro" id="IPR016181">
    <property type="entry name" value="Acyl_CoA_acyltransferase"/>
</dbReference>
<feature type="domain" description="N-acetyltransferase" evidence="4">
    <location>
        <begin position="3"/>
        <end position="164"/>
    </location>
</feature>
<dbReference type="AlphaFoldDB" id="A0AA41ZGW8"/>
<dbReference type="SUPFAM" id="SSF55729">
    <property type="entry name" value="Acyl-CoA N-acyltransferases (Nat)"/>
    <property type="match status" value="1"/>
</dbReference>
<organism evidence="5 6">
    <name type="scientific">Larsenimonas rhizosphaerae</name>
    <dbReference type="NCBI Taxonomy" id="2944682"/>
    <lineage>
        <taxon>Bacteria</taxon>
        <taxon>Pseudomonadati</taxon>
        <taxon>Pseudomonadota</taxon>
        <taxon>Gammaproteobacteria</taxon>
        <taxon>Oceanospirillales</taxon>
        <taxon>Halomonadaceae</taxon>
        <taxon>Larsenimonas</taxon>
    </lineage>
</organism>
<evidence type="ECO:0000256" key="1">
    <source>
        <dbReference type="ARBA" id="ARBA00022679"/>
    </source>
</evidence>
<proteinExistence type="inferred from homology"/>
<evidence type="ECO:0000256" key="3">
    <source>
        <dbReference type="ARBA" id="ARBA00038502"/>
    </source>
</evidence>
<name>A0AA41ZGW8_9GAMM</name>
<accession>A0AA41ZGW8</accession>
<comment type="caution">
    <text evidence="5">The sequence shown here is derived from an EMBL/GenBank/DDBJ whole genome shotgun (WGS) entry which is preliminary data.</text>
</comment>
<dbReference type="Proteomes" id="UP001165678">
    <property type="component" value="Unassembled WGS sequence"/>
</dbReference>
<dbReference type="PANTHER" id="PTHR43792">
    <property type="entry name" value="GNAT FAMILY, PUTATIVE (AFU_ORTHOLOGUE AFUA_3G00765)-RELATED-RELATED"/>
    <property type="match status" value="1"/>
</dbReference>
<dbReference type="PANTHER" id="PTHR43792:SF8">
    <property type="entry name" value="[RIBOSOMAL PROTEIN US5]-ALANINE N-ACETYLTRANSFERASE"/>
    <property type="match status" value="1"/>
</dbReference>